<evidence type="ECO:0000313" key="5">
    <source>
        <dbReference type="EMBL" id="GAA5142993.1"/>
    </source>
</evidence>
<keyword evidence="6" id="KW-1185">Reference proteome</keyword>
<dbReference type="PROSITE" id="PS50893">
    <property type="entry name" value="ABC_TRANSPORTER_2"/>
    <property type="match status" value="1"/>
</dbReference>
<protein>
    <recommendedName>
        <fullName evidence="4">ABC transporter domain-containing protein</fullName>
    </recommendedName>
</protein>
<organism evidence="5 6">
    <name type="scientific">Prosthecobacter algae</name>
    <dbReference type="NCBI Taxonomy" id="1144682"/>
    <lineage>
        <taxon>Bacteria</taxon>
        <taxon>Pseudomonadati</taxon>
        <taxon>Verrucomicrobiota</taxon>
        <taxon>Verrucomicrobiia</taxon>
        <taxon>Verrucomicrobiales</taxon>
        <taxon>Verrucomicrobiaceae</taxon>
        <taxon>Prosthecobacter</taxon>
    </lineage>
</organism>
<dbReference type="InterPro" id="IPR050093">
    <property type="entry name" value="ABC_SmlMolc_Importer"/>
</dbReference>
<dbReference type="SUPFAM" id="SSF52540">
    <property type="entry name" value="P-loop containing nucleoside triphosphate hydrolases"/>
    <property type="match status" value="1"/>
</dbReference>
<keyword evidence="3" id="KW-0067">ATP-binding</keyword>
<evidence type="ECO:0000313" key="6">
    <source>
        <dbReference type="Proteomes" id="UP001499852"/>
    </source>
</evidence>
<keyword evidence="2" id="KW-0547">Nucleotide-binding</keyword>
<dbReference type="Proteomes" id="UP001499852">
    <property type="component" value="Unassembled WGS sequence"/>
</dbReference>
<feature type="domain" description="ABC transporter" evidence="4">
    <location>
        <begin position="2"/>
        <end position="212"/>
    </location>
</feature>
<dbReference type="Pfam" id="PF00005">
    <property type="entry name" value="ABC_tran"/>
    <property type="match status" value="1"/>
</dbReference>
<dbReference type="InterPro" id="IPR003439">
    <property type="entry name" value="ABC_transporter-like_ATP-bd"/>
</dbReference>
<evidence type="ECO:0000256" key="1">
    <source>
        <dbReference type="ARBA" id="ARBA00022448"/>
    </source>
</evidence>
<dbReference type="PROSITE" id="PS00211">
    <property type="entry name" value="ABC_TRANSPORTER_1"/>
    <property type="match status" value="1"/>
</dbReference>
<dbReference type="InterPro" id="IPR027417">
    <property type="entry name" value="P-loop_NTPase"/>
</dbReference>
<accession>A0ABP9P9G7</accession>
<dbReference type="InterPro" id="IPR003593">
    <property type="entry name" value="AAA+_ATPase"/>
</dbReference>
<keyword evidence="1" id="KW-0813">Transport</keyword>
<gene>
    <name evidence="5" type="ORF">GCM10023213_29860</name>
</gene>
<evidence type="ECO:0000256" key="2">
    <source>
        <dbReference type="ARBA" id="ARBA00022741"/>
    </source>
</evidence>
<dbReference type="PANTHER" id="PTHR42781">
    <property type="entry name" value="SPERMIDINE/PUTRESCINE IMPORT ATP-BINDING PROTEIN POTA"/>
    <property type="match status" value="1"/>
</dbReference>
<proteinExistence type="predicted"/>
<dbReference type="SMART" id="SM00382">
    <property type="entry name" value="AAA"/>
    <property type="match status" value="1"/>
</dbReference>
<reference evidence="6" key="1">
    <citation type="journal article" date="2019" name="Int. J. Syst. Evol. Microbiol.">
        <title>The Global Catalogue of Microorganisms (GCM) 10K type strain sequencing project: providing services to taxonomists for standard genome sequencing and annotation.</title>
        <authorList>
            <consortium name="The Broad Institute Genomics Platform"/>
            <consortium name="The Broad Institute Genome Sequencing Center for Infectious Disease"/>
            <person name="Wu L."/>
            <person name="Ma J."/>
        </authorList>
    </citation>
    <scope>NUCLEOTIDE SEQUENCE [LARGE SCALE GENOMIC DNA]</scope>
    <source>
        <strain evidence="6">JCM 18053</strain>
    </source>
</reference>
<dbReference type="RefSeq" id="WP_345737174.1">
    <property type="nucleotide sequence ID" value="NZ_BAABIA010000006.1"/>
</dbReference>
<sequence length="212" mass="23362">MIQLEHIAWQAPGGFSLKNISLVIPTGTYAVLMGSTGCGKTSLLEILCGLRPPTAGRILLNDRDVTHLEPRHRRIGYLPQDLALFLSKNVREQIGFAPFLQADPEAASLVTSLATELGIHHLLDRQPDYLSGGEKQRVALARALAARPSVLLLDEPLSALDEATHAEAAELLKNLQTRHRLTVLHVTHSRREAELLGQMRLRLEKGQICPEN</sequence>
<dbReference type="PANTHER" id="PTHR42781:SF4">
    <property type="entry name" value="SPERMIDINE_PUTRESCINE IMPORT ATP-BINDING PROTEIN POTA"/>
    <property type="match status" value="1"/>
</dbReference>
<dbReference type="EMBL" id="BAABIA010000006">
    <property type="protein sequence ID" value="GAA5142993.1"/>
    <property type="molecule type" value="Genomic_DNA"/>
</dbReference>
<evidence type="ECO:0000256" key="3">
    <source>
        <dbReference type="ARBA" id="ARBA00022840"/>
    </source>
</evidence>
<dbReference type="InterPro" id="IPR017871">
    <property type="entry name" value="ABC_transporter-like_CS"/>
</dbReference>
<evidence type="ECO:0000259" key="4">
    <source>
        <dbReference type="PROSITE" id="PS50893"/>
    </source>
</evidence>
<name>A0ABP9P9G7_9BACT</name>
<comment type="caution">
    <text evidence="5">The sequence shown here is derived from an EMBL/GenBank/DDBJ whole genome shotgun (WGS) entry which is preliminary data.</text>
</comment>
<dbReference type="Gene3D" id="3.40.50.300">
    <property type="entry name" value="P-loop containing nucleotide triphosphate hydrolases"/>
    <property type="match status" value="1"/>
</dbReference>